<evidence type="ECO:0000256" key="7">
    <source>
        <dbReference type="ARBA" id="ARBA00023136"/>
    </source>
</evidence>
<feature type="transmembrane region" description="Helical" evidence="8">
    <location>
        <begin position="264"/>
        <end position="287"/>
    </location>
</feature>
<feature type="transmembrane region" description="Helical" evidence="8">
    <location>
        <begin position="100"/>
        <end position="124"/>
    </location>
</feature>
<dbReference type="PANTHER" id="PTHR42718:SF9">
    <property type="entry name" value="MAJOR FACILITATOR SUPERFAMILY MULTIDRUG TRANSPORTER MFSC"/>
    <property type="match status" value="1"/>
</dbReference>
<evidence type="ECO:0000256" key="5">
    <source>
        <dbReference type="ARBA" id="ARBA00022692"/>
    </source>
</evidence>
<dbReference type="PANTHER" id="PTHR42718">
    <property type="entry name" value="MAJOR FACILITATOR SUPERFAMILY MULTIDRUG TRANSPORTER MFSC"/>
    <property type="match status" value="1"/>
</dbReference>
<dbReference type="Gene3D" id="1.20.1720.10">
    <property type="entry name" value="Multidrug resistance protein D"/>
    <property type="match status" value="1"/>
</dbReference>
<keyword evidence="7 8" id="KW-0472">Membrane</keyword>
<evidence type="ECO:0000313" key="10">
    <source>
        <dbReference type="EMBL" id="GAA3213446.1"/>
    </source>
</evidence>
<name>A0ABP6Q9N5_9ACTN</name>
<keyword evidence="4" id="KW-1003">Cell membrane</keyword>
<evidence type="ECO:0000313" key="11">
    <source>
        <dbReference type="Proteomes" id="UP001501237"/>
    </source>
</evidence>
<dbReference type="Pfam" id="PF07690">
    <property type="entry name" value="MFS_1"/>
    <property type="match status" value="1"/>
</dbReference>
<protein>
    <submittedName>
        <fullName evidence="10">MDR family MFS transporter</fullName>
    </submittedName>
</protein>
<dbReference type="PROSITE" id="PS50850">
    <property type="entry name" value="MFS"/>
    <property type="match status" value="1"/>
</dbReference>
<organism evidence="10 11">
    <name type="scientific">Actinocorallia longicatena</name>
    <dbReference type="NCBI Taxonomy" id="111803"/>
    <lineage>
        <taxon>Bacteria</taxon>
        <taxon>Bacillati</taxon>
        <taxon>Actinomycetota</taxon>
        <taxon>Actinomycetes</taxon>
        <taxon>Streptosporangiales</taxon>
        <taxon>Thermomonosporaceae</taxon>
        <taxon>Actinocorallia</taxon>
    </lineage>
</organism>
<evidence type="ECO:0000259" key="9">
    <source>
        <dbReference type="PROSITE" id="PS50850"/>
    </source>
</evidence>
<feature type="transmembrane region" description="Helical" evidence="8">
    <location>
        <begin position="395"/>
        <end position="411"/>
    </location>
</feature>
<proteinExistence type="inferred from homology"/>
<evidence type="ECO:0000256" key="2">
    <source>
        <dbReference type="ARBA" id="ARBA00008537"/>
    </source>
</evidence>
<evidence type="ECO:0000256" key="6">
    <source>
        <dbReference type="ARBA" id="ARBA00022989"/>
    </source>
</evidence>
<keyword evidence="5 8" id="KW-0812">Transmembrane</keyword>
<feature type="transmembrane region" description="Helical" evidence="8">
    <location>
        <begin position="75"/>
        <end position="94"/>
    </location>
</feature>
<dbReference type="InterPro" id="IPR004638">
    <property type="entry name" value="EmrB-like"/>
</dbReference>
<feature type="transmembrane region" description="Helical" evidence="8">
    <location>
        <begin position="7"/>
        <end position="31"/>
    </location>
</feature>
<dbReference type="InterPro" id="IPR011701">
    <property type="entry name" value="MFS"/>
</dbReference>
<feature type="transmembrane region" description="Helical" evidence="8">
    <location>
        <begin position="226"/>
        <end position="243"/>
    </location>
</feature>
<dbReference type="EMBL" id="BAAAUV010000007">
    <property type="protein sequence ID" value="GAA3213446.1"/>
    <property type="molecule type" value="Genomic_DNA"/>
</dbReference>
<sequence>MKITPKVAVSVVFVAAMFVSILDTTIVNVALPKIAEGFGVPVTGIGSMVTGYLVSLAVVIPASGWLADRFGAKRVFLFAFALFTVASALCGFAADEGQLIAFRILQGVGGGMLTPVGMAMLLRAYPPAERMRANQILMVPTAIAPALGPVLGGLLVDGVGWRWVFFINLPIGLAAIVFGALTLPEHRDNAAGRFDLAGFVLAGAGFAGLMYALSEGSGLGWGSARVLVTGLGGVVLLALLAVVELRKREPMLHLRLYSDRLFRWTNVSSIFSAAGFMGVLFLIPLMLQEGHGFSALHAGLYTFPEALGVMLGSQLVPRMYRRVGPRRMMGFGLAIVAALILLAGWVTGPLIPVVMFFLGYVMAHVFIPASTAAFTTVSKGLSAQASTLFTALRQLGAALGIALLSTVLAVARPEGAAPTTGTYHWAFLAAAVMSLIGSAIAWKINDADAAPTMVPAKVVTVEPEPVPA</sequence>
<dbReference type="Gene3D" id="1.20.1250.20">
    <property type="entry name" value="MFS general substrate transporter like domains"/>
    <property type="match status" value="1"/>
</dbReference>
<gene>
    <name evidence="10" type="ORF">GCM10010468_33430</name>
</gene>
<feature type="transmembrane region" description="Helical" evidence="8">
    <location>
        <begin position="161"/>
        <end position="184"/>
    </location>
</feature>
<feature type="transmembrane region" description="Helical" evidence="8">
    <location>
        <begin position="43"/>
        <end position="63"/>
    </location>
</feature>
<evidence type="ECO:0000256" key="8">
    <source>
        <dbReference type="SAM" id="Phobius"/>
    </source>
</evidence>
<dbReference type="CDD" id="cd17503">
    <property type="entry name" value="MFS_LmrB_MDR_like"/>
    <property type="match status" value="1"/>
</dbReference>
<feature type="transmembrane region" description="Helical" evidence="8">
    <location>
        <begin position="293"/>
        <end position="316"/>
    </location>
</feature>
<evidence type="ECO:0000256" key="3">
    <source>
        <dbReference type="ARBA" id="ARBA00022448"/>
    </source>
</evidence>
<dbReference type="RefSeq" id="WP_344829019.1">
    <property type="nucleotide sequence ID" value="NZ_BAAAUV010000007.1"/>
</dbReference>
<feature type="domain" description="Major facilitator superfamily (MFS) profile" evidence="9">
    <location>
        <begin position="9"/>
        <end position="449"/>
    </location>
</feature>
<dbReference type="SUPFAM" id="SSF103473">
    <property type="entry name" value="MFS general substrate transporter"/>
    <property type="match status" value="1"/>
</dbReference>
<dbReference type="PRINTS" id="PR01036">
    <property type="entry name" value="TCRTETB"/>
</dbReference>
<evidence type="ECO:0000256" key="1">
    <source>
        <dbReference type="ARBA" id="ARBA00004651"/>
    </source>
</evidence>
<feature type="transmembrane region" description="Helical" evidence="8">
    <location>
        <begin position="136"/>
        <end position="155"/>
    </location>
</feature>
<comment type="caution">
    <text evidence="10">The sequence shown here is derived from an EMBL/GenBank/DDBJ whole genome shotgun (WGS) entry which is preliminary data.</text>
</comment>
<keyword evidence="11" id="KW-1185">Reference proteome</keyword>
<evidence type="ECO:0000256" key="4">
    <source>
        <dbReference type="ARBA" id="ARBA00022475"/>
    </source>
</evidence>
<dbReference type="InterPro" id="IPR020846">
    <property type="entry name" value="MFS_dom"/>
</dbReference>
<reference evidence="11" key="1">
    <citation type="journal article" date="2019" name="Int. J. Syst. Evol. Microbiol.">
        <title>The Global Catalogue of Microorganisms (GCM) 10K type strain sequencing project: providing services to taxonomists for standard genome sequencing and annotation.</title>
        <authorList>
            <consortium name="The Broad Institute Genomics Platform"/>
            <consortium name="The Broad Institute Genome Sequencing Center for Infectious Disease"/>
            <person name="Wu L."/>
            <person name="Ma J."/>
        </authorList>
    </citation>
    <scope>NUCLEOTIDE SEQUENCE [LARGE SCALE GENOMIC DNA]</scope>
    <source>
        <strain evidence="11">JCM 9377</strain>
    </source>
</reference>
<feature type="transmembrane region" description="Helical" evidence="8">
    <location>
        <begin position="353"/>
        <end position="374"/>
    </location>
</feature>
<comment type="similarity">
    <text evidence="2">Belongs to the major facilitator superfamily. EmrB family.</text>
</comment>
<keyword evidence="6 8" id="KW-1133">Transmembrane helix</keyword>
<dbReference type="Proteomes" id="UP001501237">
    <property type="component" value="Unassembled WGS sequence"/>
</dbReference>
<accession>A0ABP6Q9N5</accession>
<dbReference type="NCBIfam" id="TIGR00711">
    <property type="entry name" value="efflux_EmrB"/>
    <property type="match status" value="1"/>
</dbReference>
<feature type="transmembrane region" description="Helical" evidence="8">
    <location>
        <begin position="423"/>
        <end position="442"/>
    </location>
</feature>
<dbReference type="InterPro" id="IPR036259">
    <property type="entry name" value="MFS_trans_sf"/>
</dbReference>
<feature type="transmembrane region" description="Helical" evidence="8">
    <location>
        <begin position="328"/>
        <end position="347"/>
    </location>
</feature>
<keyword evidence="3" id="KW-0813">Transport</keyword>
<comment type="subcellular location">
    <subcellularLocation>
        <location evidence="1">Cell membrane</location>
        <topology evidence="1">Multi-pass membrane protein</topology>
    </subcellularLocation>
</comment>
<feature type="transmembrane region" description="Helical" evidence="8">
    <location>
        <begin position="196"/>
        <end position="214"/>
    </location>
</feature>